<protein>
    <submittedName>
        <fullName evidence="2">Uncharacterized protein</fullName>
    </submittedName>
</protein>
<name>A0A5B7HP56_PORTR</name>
<dbReference type="EMBL" id="VSRR010039515">
    <property type="protein sequence ID" value="MPC74701.1"/>
    <property type="molecule type" value="Genomic_DNA"/>
</dbReference>
<dbReference type="AlphaFoldDB" id="A0A5B7HP56"/>
<sequence length="227" mass="23831">MSPLSRTCHGHLRAATPEPRASPHSPTLEDTPATLREARCSLSHGRAAARRPPPWMEMKASNKCAKPHDSRHSPGQAVSGSRAPPPQPPPSRPAAPHRPAPGEPLVPGSCVSGDAAALQARRHAAAIMHHAPTTMPPQCTLAPPIPTPTGATTQAATKPTSLCQDTASHTSTNSQVTSPPLPPGLLQPLVPRHNQAATPPRHYSDTPCGPYYHTVMAPRGSCLPAVW</sequence>
<gene>
    <name evidence="2" type="ORF">E2C01_069076</name>
</gene>
<dbReference type="Proteomes" id="UP000324222">
    <property type="component" value="Unassembled WGS sequence"/>
</dbReference>
<reference evidence="2 3" key="1">
    <citation type="submission" date="2019-05" db="EMBL/GenBank/DDBJ databases">
        <title>Another draft genome of Portunus trituberculatus and its Hox gene families provides insights of decapod evolution.</title>
        <authorList>
            <person name="Jeong J.-H."/>
            <person name="Song I."/>
            <person name="Kim S."/>
            <person name="Choi T."/>
            <person name="Kim D."/>
            <person name="Ryu S."/>
            <person name="Kim W."/>
        </authorList>
    </citation>
    <scope>NUCLEOTIDE SEQUENCE [LARGE SCALE GENOMIC DNA]</scope>
    <source>
        <tissue evidence="2">Muscle</tissue>
    </source>
</reference>
<keyword evidence="3" id="KW-1185">Reference proteome</keyword>
<proteinExistence type="predicted"/>
<organism evidence="2 3">
    <name type="scientific">Portunus trituberculatus</name>
    <name type="common">Swimming crab</name>
    <name type="synonym">Neptunus trituberculatus</name>
    <dbReference type="NCBI Taxonomy" id="210409"/>
    <lineage>
        <taxon>Eukaryota</taxon>
        <taxon>Metazoa</taxon>
        <taxon>Ecdysozoa</taxon>
        <taxon>Arthropoda</taxon>
        <taxon>Crustacea</taxon>
        <taxon>Multicrustacea</taxon>
        <taxon>Malacostraca</taxon>
        <taxon>Eumalacostraca</taxon>
        <taxon>Eucarida</taxon>
        <taxon>Decapoda</taxon>
        <taxon>Pleocyemata</taxon>
        <taxon>Brachyura</taxon>
        <taxon>Eubrachyura</taxon>
        <taxon>Portunoidea</taxon>
        <taxon>Portunidae</taxon>
        <taxon>Portuninae</taxon>
        <taxon>Portunus</taxon>
    </lineage>
</organism>
<evidence type="ECO:0000313" key="3">
    <source>
        <dbReference type="Proteomes" id="UP000324222"/>
    </source>
</evidence>
<feature type="region of interest" description="Disordered" evidence="1">
    <location>
        <begin position="1"/>
        <end position="111"/>
    </location>
</feature>
<accession>A0A5B7HP56</accession>
<feature type="compositionally biased region" description="Pro residues" evidence="1">
    <location>
        <begin position="83"/>
        <end position="104"/>
    </location>
</feature>
<comment type="caution">
    <text evidence="2">The sequence shown here is derived from an EMBL/GenBank/DDBJ whole genome shotgun (WGS) entry which is preliminary data.</text>
</comment>
<evidence type="ECO:0000313" key="2">
    <source>
        <dbReference type="EMBL" id="MPC74701.1"/>
    </source>
</evidence>
<evidence type="ECO:0000256" key="1">
    <source>
        <dbReference type="SAM" id="MobiDB-lite"/>
    </source>
</evidence>